<accession>A0AAJ0CQ31</accession>
<dbReference type="AlphaFoldDB" id="A0AAJ0CQ31"/>
<evidence type="ECO:0000256" key="1">
    <source>
        <dbReference type="ARBA" id="ARBA00022676"/>
    </source>
</evidence>
<proteinExistence type="predicted"/>
<dbReference type="InterPro" id="IPR002213">
    <property type="entry name" value="UDP_glucos_trans"/>
</dbReference>
<gene>
    <name evidence="3" type="primary">UGT2A1</name>
    <name evidence="3" type="ORF">QQS21_006709</name>
</gene>
<evidence type="ECO:0000313" key="3">
    <source>
        <dbReference type="EMBL" id="KAK2595597.1"/>
    </source>
</evidence>
<protein>
    <submittedName>
        <fullName evidence="3">UDP-glucuronosyltransferase 2A1</fullName>
        <ecNumber evidence="3">2.4.1.17</ecNumber>
    </submittedName>
</protein>
<keyword evidence="4" id="KW-1185">Reference proteome</keyword>
<dbReference type="Proteomes" id="UP001251528">
    <property type="component" value="Unassembled WGS sequence"/>
</dbReference>
<organism evidence="3 4">
    <name type="scientific">Conoideocrella luteorostrata</name>
    <dbReference type="NCBI Taxonomy" id="1105319"/>
    <lineage>
        <taxon>Eukaryota</taxon>
        <taxon>Fungi</taxon>
        <taxon>Dikarya</taxon>
        <taxon>Ascomycota</taxon>
        <taxon>Pezizomycotina</taxon>
        <taxon>Sordariomycetes</taxon>
        <taxon>Hypocreomycetidae</taxon>
        <taxon>Hypocreales</taxon>
        <taxon>Clavicipitaceae</taxon>
        <taxon>Conoideocrella</taxon>
    </lineage>
</organism>
<dbReference type="EMBL" id="JASWJB010000127">
    <property type="protein sequence ID" value="KAK2595597.1"/>
    <property type="molecule type" value="Genomic_DNA"/>
</dbReference>
<reference evidence="3" key="1">
    <citation type="submission" date="2023-06" db="EMBL/GenBank/DDBJ databases">
        <title>Conoideocrella luteorostrata (Hypocreales: Clavicipitaceae), a potential biocontrol fungus for elongate hemlock scale in United States Christmas tree production areas.</title>
        <authorList>
            <person name="Barrett H."/>
            <person name="Lovett B."/>
            <person name="Macias A.M."/>
            <person name="Stajich J.E."/>
            <person name="Kasson M.T."/>
        </authorList>
    </citation>
    <scope>NUCLEOTIDE SEQUENCE</scope>
    <source>
        <strain evidence="3">ARSEF 14590</strain>
    </source>
</reference>
<keyword evidence="2 3" id="KW-0808">Transferase</keyword>
<comment type="caution">
    <text evidence="3">The sequence shown here is derived from an EMBL/GenBank/DDBJ whole genome shotgun (WGS) entry which is preliminary data.</text>
</comment>
<evidence type="ECO:0000313" key="4">
    <source>
        <dbReference type="Proteomes" id="UP001251528"/>
    </source>
</evidence>
<dbReference type="InterPro" id="IPR050271">
    <property type="entry name" value="UDP-glycosyltransferase"/>
</dbReference>
<dbReference type="GO" id="GO:0015020">
    <property type="term" value="F:glucuronosyltransferase activity"/>
    <property type="evidence" value="ECO:0007669"/>
    <property type="project" value="UniProtKB-EC"/>
</dbReference>
<evidence type="ECO:0000256" key="2">
    <source>
        <dbReference type="ARBA" id="ARBA00022679"/>
    </source>
</evidence>
<dbReference type="PANTHER" id="PTHR48043">
    <property type="entry name" value="EG:EG0003.4 PROTEIN-RELATED"/>
    <property type="match status" value="1"/>
</dbReference>
<sequence>MSNPAVSTHESILENTRLCPLLSLKQDRKLVYINLGSIVTGNMLDKHPTYCDPLVRLYMLVMNCVMENSDYDILLITSNSGENFEAMFRTYLTRLSENKHRLHFCDWINQVSFLRDHQPAMFVYHGGGNSLREAVTACVPLLVIPFFGDQLCTANVVHFCGIGRSLRLDFSAGDGNSNTIDMEETYLTAEGQRYIGAGLVDVMSRLEGFRANIEKLKQ</sequence>
<keyword evidence="1 3" id="KW-0328">Glycosyltransferase</keyword>
<dbReference type="EC" id="2.4.1.17" evidence="3"/>
<dbReference type="Gene3D" id="3.40.50.2000">
    <property type="entry name" value="Glycogen Phosphorylase B"/>
    <property type="match status" value="1"/>
</dbReference>
<dbReference type="SUPFAM" id="SSF53756">
    <property type="entry name" value="UDP-Glycosyltransferase/glycogen phosphorylase"/>
    <property type="match status" value="1"/>
</dbReference>
<dbReference type="Pfam" id="PF00201">
    <property type="entry name" value="UDPGT"/>
    <property type="match status" value="1"/>
</dbReference>
<dbReference type="PANTHER" id="PTHR48043:SF145">
    <property type="entry name" value="FI06409P-RELATED"/>
    <property type="match status" value="1"/>
</dbReference>
<name>A0AAJ0CQ31_9HYPO</name>